<protein>
    <submittedName>
        <fullName evidence="3">Uncharacterized protein</fullName>
    </submittedName>
</protein>
<feature type="region of interest" description="Disordered" evidence="1">
    <location>
        <begin position="365"/>
        <end position="491"/>
    </location>
</feature>
<evidence type="ECO:0000256" key="1">
    <source>
        <dbReference type="SAM" id="MobiDB-lite"/>
    </source>
</evidence>
<feature type="region of interest" description="Disordered" evidence="1">
    <location>
        <begin position="25"/>
        <end position="139"/>
    </location>
</feature>
<keyword evidence="2" id="KW-0812">Transmembrane</keyword>
<proteinExistence type="predicted"/>
<feature type="transmembrane region" description="Helical" evidence="2">
    <location>
        <begin position="153"/>
        <end position="176"/>
    </location>
</feature>
<keyword evidence="2" id="KW-1133">Transmembrane helix</keyword>
<feature type="compositionally biased region" description="Basic and acidic residues" evidence="1">
    <location>
        <begin position="88"/>
        <end position="109"/>
    </location>
</feature>
<feature type="compositionally biased region" description="Low complexity" evidence="1">
    <location>
        <begin position="75"/>
        <end position="87"/>
    </location>
</feature>
<evidence type="ECO:0000313" key="3">
    <source>
        <dbReference type="EMBL" id="EJK77208.1"/>
    </source>
</evidence>
<gene>
    <name evidence="3" type="ORF">THAOC_00975</name>
</gene>
<organism evidence="3 4">
    <name type="scientific">Thalassiosira oceanica</name>
    <name type="common">Marine diatom</name>
    <dbReference type="NCBI Taxonomy" id="159749"/>
    <lineage>
        <taxon>Eukaryota</taxon>
        <taxon>Sar</taxon>
        <taxon>Stramenopiles</taxon>
        <taxon>Ochrophyta</taxon>
        <taxon>Bacillariophyta</taxon>
        <taxon>Coscinodiscophyceae</taxon>
        <taxon>Thalassiosirophycidae</taxon>
        <taxon>Thalassiosirales</taxon>
        <taxon>Thalassiosiraceae</taxon>
        <taxon>Thalassiosira</taxon>
    </lineage>
</organism>
<dbReference type="EMBL" id="AGNL01001174">
    <property type="protein sequence ID" value="EJK77208.1"/>
    <property type="molecule type" value="Genomic_DNA"/>
</dbReference>
<feature type="compositionally biased region" description="Acidic residues" evidence="1">
    <location>
        <begin position="60"/>
        <end position="74"/>
    </location>
</feature>
<dbReference type="Proteomes" id="UP000266841">
    <property type="component" value="Unassembled WGS sequence"/>
</dbReference>
<dbReference type="AlphaFoldDB" id="K0TEU5"/>
<name>K0TEU5_THAOC</name>
<accession>K0TEU5</accession>
<reference evidence="3 4" key="1">
    <citation type="journal article" date="2012" name="Genome Biol.">
        <title>Genome and low-iron response of an oceanic diatom adapted to chronic iron limitation.</title>
        <authorList>
            <person name="Lommer M."/>
            <person name="Specht M."/>
            <person name="Roy A.S."/>
            <person name="Kraemer L."/>
            <person name="Andreson R."/>
            <person name="Gutowska M.A."/>
            <person name="Wolf J."/>
            <person name="Bergner S.V."/>
            <person name="Schilhabel M.B."/>
            <person name="Klostermeier U.C."/>
            <person name="Beiko R.G."/>
            <person name="Rosenstiel P."/>
            <person name="Hippler M."/>
            <person name="Laroche J."/>
        </authorList>
    </citation>
    <scope>NUCLEOTIDE SEQUENCE [LARGE SCALE GENOMIC DNA]</scope>
    <source>
        <strain evidence="3 4">CCMP1005</strain>
    </source>
</reference>
<keyword evidence="4" id="KW-1185">Reference proteome</keyword>
<evidence type="ECO:0000313" key="4">
    <source>
        <dbReference type="Proteomes" id="UP000266841"/>
    </source>
</evidence>
<evidence type="ECO:0000256" key="2">
    <source>
        <dbReference type="SAM" id="Phobius"/>
    </source>
</evidence>
<comment type="caution">
    <text evidence="3">The sequence shown here is derived from an EMBL/GenBank/DDBJ whole genome shotgun (WGS) entry which is preliminary data.</text>
</comment>
<sequence>MSTQDSSYVRAAEFDDIIANALNGSNGNIQIVDDGRQQAGHPTDDEGSVDVDDIERGGGDDDGSSNGDEEDDDSLSASEISGESEISTVEKEEEERHHQYYNEEEERHHQYYTPPLVNDDESTIDMRPPAPHNQSVSSYVNQLNRQQRSKSRLIKIGVIGMLVAVTVGVILAAITLTGGEKESDNAATADRNVPPMDNIALDFAAITTSPSAKPTEPVVPLNTYHAIELGFDDVPDNYSPSEEDLGSIIGYLKELLSQDLERNDFVLVDAVYAYARRLSLSSTYFRSHDSRRLRSVTIPIVFTVRGPSNVNEMLVRTLLIETIESRKRNILAYLRQYDWETFQSVSLVTNPVVLEDLTWPPSFAPSRPRTLAPSESPSHHPQSPPTMTPSSSPVGKAEMGVEEEEGDSGTFLPPPPPQESPNKDNSDVEEESDNKNEGDEVPVGTLKPSKKPTQAPTEKKTKKPTKFPTQYPTTAKPSRANAKSNLPTDAIPNFNVETNCSRHPKTDPKAPVVPAATSDDYYCAAVSWTANWNILLDFGNCDVPCPSKQHTACSGGFQCHRSLNCKEINSRRG</sequence>
<keyword evidence="2" id="KW-0472">Membrane</keyword>